<proteinExistence type="predicted"/>
<sequence length="114" mass="12793">MADEDAVSHTPTNPHMGENDLEASHDQPIPNVAGNDSGNTRHDEDVPTSPRTERLMKMMADQMKSLTDKMRAALEEQRKESILSLIMYRPIQNIGAHWETSLSTRITRGTYGDT</sequence>
<evidence type="ECO:0000313" key="3">
    <source>
        <dbReference type="Proteomes" id="UP001172457"/>
    </source>
</evidence>
<evidence type="ECO:0000256" key="1">
    <source>
        <dbReference type="SAM" id="MobiDB-lite"/>
    </source>
</evidence>
<organism evidence="2 3">
    <name type="scientific">Centaurea solstitialis</name>
    <name type="common">yellow star-thistle</name>
    <dbReference type="NCBI Taxonomy" id="347529"/>
    <lineage>
        <taxon>Eukaryota</taxon>
        <taxon>Viridiplantae</taxon>
        <taxon>Streptophyta</taxon>
        <taxon>Embryophyta</taxon>
        <taxon>Tracheophyta</taxon>
        <taxon>Spermatophyta</taxon>
        <taxon>Magnoliopsida</taxon>
        <taxon>eudicotyledons</taxon>
        <taxon>Gunneridae</taxon>
        <taxon>Pentapetalae</taxon>
        <taxon>asterids</taxon>
        <taxon>campanulids</taxon>
        <taxon>Asterales</taxon>
        <taxon>Asteraceae</taxon>
        <taxon>Carduoideae</taxon>
        <taxon>Cardueae</taxon>
        <taxon>Centaureinae</taxon>
        <taxon>Centaurea</taxon>
    </lineage>
</organism>
<feature type="region of interest" description="Disordered" evidence="1">
    <location>
        <begin position="1"/>
        <end position="52"/>
    </location>
</feature>
<dbReference type="AlphaFoldDB" id="A0AA38WT29"/>
<keyword evidence="3" id="KW-1185">Reference proteome</keyword>
<evidence type="ECO:0000313" key="2">
    <source>
        <dbReference type="EMBL" id="KAJ9561906.1"/>
    </source>
</evidence>
<feature type="compositionally biased region" description="Basic and acidic residues" evidence="1">
    <location>
        <begin position="39"/>
        <end position="52"/>
    </location>
</feature>
<name>A0AA38WT29_9ASTR</name>
<dbReference type="Proteomes" id="UP001172457">
    <property type="component" value="Chromosome 2"/>
</dbReference>
<reference evidence="2" key="1">
    <citation type="submission" date="2023-03" db="EMBL/GenBank/DDBJ databases">
        <title>Chromosome-scale reference genome and RAD-based genetic map of yellow starthistle (Centaurea solstitialis) reveal putative structural variation and QTLs associated with invader traits.</title>
        <authorList>
            <person name="Reatini B."/>
            <person name="Cang F.A."/>
            <person name="Jiang Q."/>
            <person name="Mckibben M.T.W."/>
            <person name="Barker M.S."/>
            <person name="Rieseberg L.H."/>
            <person name="Dlugosch K.M."/>
        </authorList>
    </citation>
    <scope>NUCLEOTIDE SEQUENCE</scope>
    <source>
        <strain evidence="2">CAN-66</strain>
        <tissue evidence="2">Leaf</tissue>
    </source>
</reference>
<dbReference type="EMBL" id="JARYMX010000002">
    <property type="protein sequence ID" value="KAJ9561906.1"/>
    <property type="molecule type" value="Genomic_DNA"/>
</dbReference>
<gene>
    <name evidence="2" type="ORF">OSB04_007066</name>
</gene>
<protein>
    <submittedName>
        <fullName evidence="2">Uncharacterized protein</fullName>
    </submittedName>
</protein>
<accession>A0AA38WT29</accession>
<comment type="caution">
    <text evidence="2">The sequence shown here is derived from an EMBL/GenBank/DDBJ whole genome shotgun (WGS) entry which is preliminary data.</text>
</comment>